<dbReference type="RefSeq" id="WP_148933074.1">
    <property type="nucleotide sequence ID" value="NZ_VNHS01000015.1"/>
</dbReference>
<dbReference type="NCBIfam" id="TIGR01730">
    <property type="entry name" value="RND_mfp"/>
    <property type="match status" value="1"/>
</dbReference>
<evidence type="ECO:0000256" key="1">
    <source>
        <dbReference type="ARBA" id="ARBA00004196"/>
    </source>
</evidence>
<sequence length="361" mass="39895">MKRTIKWLIIGIVLVGISGGLYMVSRPPAQPMDGMADSQAITFEVTRETISNTVEVKGKSLYEQETSVYAPFGSEVTSWNVADGQQVKQGDVLFRLDRSALQNEITQEEASLRKASLESELQAYVAQLDEEETGVGITETQRKRAHANEEMARLTRELNDVTASIQRGTLAEKKELVRKADYRSPAGGIFLYESAGKRPQAVTDNQYIGKIVDLDKLQFIALVGEQDVFRIKPGMAVAVKMNAKKELKLEGKVLRVSKFAKTGTDQNNIDQAAQFEVVISLAPNEYLIAGLSLNGQIETERKENVTVVPTIAVMRENDKSYVMLDQGVGAAERRDIEVGMETPEKTEVLKGLEPGDKVVLQ</sequence>
<comment type="similarity">
    <text evidence="2">Belongs to the membrane fusion protein (MFP) (TC 8.A.1) family.</text>
</comment>
<keyword evidence="9" id="KW-1185">Reference proteome</keyword>
<dbReference type="OrthoDB" id="2541666at2"/>
<evidence type="ECO:0000256" key="2">
    <source>
        <dbReference type="ARBA" id="ARBA00009477"/>
    </source>
</evidence>
<dbReference type="InterPro" id="IPR058627">
    <property type="entry name" value="MdtA-like_C"/>
</dbReference>
<dbReference type="PANTHER" id="PTHR32347:SF14">
    <property type="entry name" value="EFFLUX SYSTEM COMPONENT YKNX-RELATED"/>
    <property type="match status" value="1"/>
</dbReference>
<keyword evidence="5" id="KW-0812">Transmembrane</keyword>
<keyword evidence="5" id="KW-1133">Transmembrane helix</keyword>
<dbReference type="GO" id="GO:0030313">
    <property type="term" value="C:cell envelope"/>
    <property type="evidence" value="ECO:0007669"/>
    <property type="project" value="UniProtKB-SubCell"/>
</dbReference>
<evidence type="ECO:0000256" key="4">
    <source>
        <dbReference type="SAM" id="Coils"/>
    </source>
</evidence>
<dbReference type="InterPro" id="IPR006143">
    <property type="entry name" value="RND_pump_MFP"/>
</dbReference>
<comment type="caution">
    <text evidence="8">The sequence shown here is derived from an EMBL/GenBank/DDBJ whole genome shotgun (WGS) entry which is preliminary data.</text>
</comment>
<accession>A0A5S5BTD2</accession>
<evidence type="ECO:0000313" key="8">
    <source>
        <dbReference type="EMBL" id="TYP69400.1"/>
    </source>
</evidence>
<name>A0A5S5BTD2_9BACL</name>
<dbReference type="Gene3D" id="2.40.420.20">
    <property type="match status" value="1"/>
</dbReference>
<evidence type="ECO:0000313" key="9">
    <source>
        <dbReference type="Proteomes" id="UP000323257"/>
    </source>
</evidence>
<feature type="coiled-coil region" evidence="4">
    <location>
        <begin position="98"/>
        <end position="164"/>
    </location>
</feature>
<dbReference type="Pfam" id="PF25967">
    <property type="entry name" value="RND-MFP_C"/>
    <property type="match status" value="1"/>
</dbReference>
<protein>
    <submittedName>
        <fullName evidence="8">HlyD family secretion protein/macrolide-specific efflux system membrane fusion protein</fullName>
    </submittedName>
</protein>
<evidence type="ECO:0000256" key="5">
    <source>
        <dbReference type="SAM" id="Phobius"/>
    </source>
</evidence>
<dbReference type="GO" id="GO:0016020">
    <property type="term" value="C:membrane"/>
    <property type="evidence" value="ECO:0007669"/>
    <property type="project" value="InterPro"/>
</dbReference>
<dbReference type="PANTHER" id="PTHR32347">
    <property type="entry name" value="EFFLUX SYSTEM COMPONENT YKNX-RELATED"/>
    <property type="match status" value="1"/>
</dbReference>
<keyword evidence="5" id="KW-0472">Membrane</keyword>
<evidence type="ECO:0000259" key="6">
    <source>
        <dbReference type="Pfam" id="PF25967"/>
    </source>
</evidence>
<dbReference type="Gene3D" id="2.40.50.100">
    <property type="match status" value="1"/>
</dbReference>
<feature type="transmembrane region" description="Helical" evidence="5">
    <location>
        <begin position="7"/>
        <end position="25"/>
    </location>
</feature>
<feature type="domain" description="Multidrug resistance protein MdtA-like C-terminal permuted SH3" evidence="6">
    <location>
        <begin position="304"/>
        <end position="360"/>
    </location>
</feature>
<dbReference type="Proteomes" id="UP000323257">
    <property type="component" value="Unassembled WGS sequence"/>
</dbReference>
<keyword evidence="3 4" id="KW-0175">Coiled coil</keyword>
<dbReference type="Gene3D" id="2.40.30.170">
    <property type="match status" value="1"/>
</dbReference>
<proteinExistence type="inferred from homology"/>
<dbReference type="SUPFAM" id="SSF111369">
    <property type="entry name" value="HlyD-like secretion proteins"/>
    <property type="match status" value="1"/>
</dbReference>
<organism evidence="8 9">
    <name type="scientific">Paenibacillus methanolicus</name>
    <dbReference type="NCBI Taxonomy" id="582686"/>
    <lineage>
        <taxon>Bacteria</taxon>
        <taxon>Bacillati</taxon>
        <taxon>Bacillota</taxon>
        <taxon>Bacilli</taxon>
        <taxon>Bacillales</taxon>
        <taxon>Paenibacillaceae</taxon>
        <taxon>Paenibacillus</taxon>
    </lineage>
</organism>
<dbReference type="AlphaFoldDB" id="A0A5S5BTD2"/>
<comment type="subcellular location">
    <subcellularLocation>
        <location evidence="1">Cell envelope</location>
    </subcellularLocation>
</comment>
<evidence type="ECO:0000259" key="7">
    <source>
        <dbReference type="Pfam" id="PF25990"/>
    </source>
</evidence>
<dbReference type="GO" id="GO:0022857">
    <property type="term" value="F:transmembrane transporter activity"/>
    <property type="evidence" value="ECO:0007669"/>
    <property type="project" value="InterPro"/>
</dbReference>
<dbReference type="InterPro" id="IPR058636">
    <property type="entry name" value="Beta-barrel_YknX"/>
</dbReference>
<feature type="domain" description="YknX-like beta-barrel" evidence="7">
    <location>
        <begin position="221"/>
        <end position="292"/>
    </location>
</feature>
<dbReference type="Pfam" id="PF25990">
    <property type="entry name" value="Beta-barrel_YknX"/>
    <property type="match status" value="1"/>
</dbReference>
<evidence type="ECO:0000256" key="3">
    <source>
        <dbReference type="ARBA" id="ARBA00023054"/>
    </source>
</evidence>
<dbReference type="InterPro" id="IPR050465">
    <property type="entry name" value="UPF0194_transport"/>
</dbReference>
<dbReference type="EMBL" id="VNHS01000015">
    <property type="protein sequence ID" value="TYP69400.1"/>
    <property type="molecule type" value="Genomic_DNA"/>
</dbReference>
<reference evidence="8 9" key="1">
    <citation type="submission" date="2019-07" db="EMBL/GenBank/DDBJ databases">
        <title>Genomic Encyclopedia of Type Strains, Phase III (KMG-III): the genomes of soil and plant-associated and newly described type strains.</title>
        <authorList>
            <person name="Whitman W."/>
        </authorList>
    </citation>
    <scope>NUCLEOTIDE SEQUENCE [LARGE SCALE GENOMIC DNA]</scope>
    <source>
        <strain evidence="8 9">BL24</strain>
    </source>
</reference>
<gene>
    <name evidence="8" type="ORF">BCM02_11560</name>
</gene>